<evidence type="ECO:0000313" key="4">
    <source>
        <dbReference type="EMBL" id="CAB0032269.1"/>
    </source>
</evidence>
<keyword evidence="2 3" id="KW-0040">ANK repeat</keyword>
<dbReference type="AlphaFoldDB" id="A0A6H5I458"/>
<name>A0A6H5I458_9HYME</name>
<dbReference type="PANTHER" id="PTHR24198">
    <property type="entry name" value="ANKYRIN REPEAT AND PROTEIN KINASE DOMAIN-CONTAINING PROTEIN"/>
    <property type="match status" value="1"/>
</dbReference>
<dbReference type="EMBL" id="CADCXV010000672">
    <property type="protein sequence ID" value="CAB0032269.1"/>
    <property type="molecule type" value="Genomic_DNA"/>
</dbReference>
<dbReference type="SMART" id="SM00248">
    <property type="entry name" value="ANK"/>
    <property type="match status" value="2"/>
</dbReference>
<dbReference type="PROSITE" id="PS50088">
    <property type="entry name" value="ANK_REPEAT"/>
    <property type="match status" value="1"/>
</dbReference>
<dbReference type="PROSITE" id="PS50297">
    <property type="entry name" value="ANK_REP_REGION"/>
    <property type="match status" value="1"/>
</dbReference>
<dbReference type="InterPro" id="IPR036770">
    <property type="entry name" value="Ankyrin_rpt-contain_sf"/>
</dbReference>
<dbReference type="Proteomes" id="UP000479190">
    <property type="component" value="Unassembled WGS sequence"/>
</dbReference>
<protein>
    <submittedName>
        <fullName evidence="4">Uncharacterized protein</fullName>
    </submittedName>
</protein>
<dbReference type="PANTHER" id="PTHR24198:SF165">
    <property type="entry name" value="ANKYRIN REPEAT-CONTAINING PROTEIN-RELATED"/>
    <property type="match status" value="1"/>
</dbReference>
<feature type="repeat" description="ANK" evidence="3">
    <location>
        <begin position="187"/>
        <end position="219"/>
    </location>
</feature>
<dbReference type="SUPFAM" id="SSF48403">
    <property type="entry name" value="Ankyrin repeat"/>
    <property type="match status" value="1"/>
</dbReference>
<sequence length="238" mass="28012">MVWFDLDTNEEIHDSDDSDYEECGQEDLAKLKSLRENVKLEVREERIQLLRQLHSLIVRWKGPFPDFRDFFRPEEMDLLLSEDVEYNSGRQKLIRFVARCGYKDEPELDENGEPSLNRHTALHQYHRCPWFGEMMPELFQIYDRFDANYVDEIGVTHLHVASKLGCDEVVQKFLEHEHDPNCVEQREGQSALHLALLYGRRKVAELLLRNGAKPSLANRWGQTALHVVCARHYMPMTT</sequence>
<gene>
    <name evidence="4" type="ORF">TBRA_LOCUS4213</name>
</gene>
<dbReference type="OrthoDB" id="424503at2759"/>
<evidence type="ECO:0000313" key="5">
    <source>
        <dbReference type="Proteomes" id="UP000479190"/>
    </source>
</evidence>
<organism evidence="4 5">
    <name type="scientific">Trichogramma brassicae</name>
    <dbReference type="NCBI Taxonomy" id="86971"/>
    <lineage>
        <taxon>Eukaryota</taxon>
        <taxon>Metazoa</taxon>
        <taxon>Ecdysozoa</taxon>
        <taxon>Arthropoda</taxon>
        <taxon>Hexapoda</taxon>
        <taxon>Insecta</taxon>
        <taxon>Pterygota</taxon>
        <taxon>Neoptera</taxon>
        <taxon>Endopterygota</taxon>
        <taxon>Hymenoptera</taxon>
        <taxon>Apocrita</taxon>
        <taxon>Proctotrupomorpha</taxon>
        <taxon>Chalcidoidea</taxon>
        <taxon>Trichogrammatidae</taxon>
        <taxon>Trichogramma</taxon>
    </lineage>
</organism>
<keyword evidence="5" id="KW-1185">Reference proteome</keyword>
<keyword evidence="1" id="KW-0677">Repeat</keyword>
<evidence type="ECO:0000256" key="1">
    <source>
        <dbReference type="ARBA" id="ARBA00022737"/>
    </source>
</evidence>
<proteinExistence type="predicted"/>
<accession>A0A6H5I458</accession>
<reference evidence="4 5" key="1">
    <citation type="submission" date="2020-02" db="EMBL/GenBank/DDBJ databases">
        <authorList>
            <person name="Ferguson B K."/>
        </authorList>
    </citation>
    <scope>NUCLEOTIDE SEQUENCE [LARGE SCALE GENOMIC DNA]</scope>
</reference>
<evidence type="ECO:0000256" key="2">
    <source>
        <dbReference type="ARBA" id="ARBA00023043"/>
    </source>
</evidence>
<dbReference type="InterPro" id="IPR002110">
    <property type="entry name" value="Ankyrin_rpt"/>
</dbReference>
<evidence type="ECO:0000256" key="3">
    <source>
        <dbReference type="PROSITE-ProRule" id="PRU00023"/>
    </source>
</evidence>
<dbReference type="Gene3D" id="1.25.40.20">
    <property type="entry name" value="Ankyrin repeat-containing domain"/>
    <property type="match status" value="1"/>
</dbReference>
<dbReference type="Pfam" id="PF12796">
    <property type="entry name" value="Ank_2"/>
    <property type="match status" value="1"/>
</dbReference>